<dbReference type="Gene3D" id="3.40.50.720">
    <property type="entry name" value="NAD(P)-binding Rossmann-like Domain"/>
    <property type="match status" value="1"/>
</dbReference>
<gene>
    <name evidence="2" type="primary">tcdA_1</name>
    <name evidence="2" type="ORF">CPRO_10350</name>
    <name evidence="3" type="ORF">SAMN02745151_02194</name>
</gene>
<protein>
    <submittedName>
        <fullName evidence="3">tRNA A37 threonylcarbamoyladenosine dehydratase</fullName>
    </submittedName>
    <submittedName>
        <fullName evidence="2">tRNA threonylcarbamoyladenosine dehydratase</fullName>
        <ecNumber evidence="2">6.1.-.-</ecNumber>
    </submittedName>
</protein>
<dbReference type="EC" id="6.1.-.-" evidence="2"/>
<dbReference type="Pfam" id="PF00899">
    <property type="entry name" value="ThiF"/>
    <property type="match status" value="1"/>
</dbReference>
<dbReference type="PANTHER" id="PTHR43267:SF1">
    <property type="entry name" value="TRNA THREONYLCARBAMOYLADENOSINE DEHYDRATASE"/>
    <property type="match status" value="1"/>
</dbReference>
<reference evidence="3" key="3">
    <citation type="submission" date="2016-11" db="EMBL/GenBank/DDBJ databases">
        <authorList>
            <person name="Varghese N."/>
            <person name="Submissions S."/>
        </authorList>
    </citation>
    <scope>NUCLEOTIDE SEQUENCE</scope>
    <source>
        <strain evidence="3">DSM 1682</strain>
    </source>
</reference>
<dbReference type="AlphaFoldDB" id="A0A0X1U6S5"/>
<dbReference type="InterPro" id="IPR045886">
    <property type="entry name" value="ThiF/MoeB/HesA"/>
</dbReference>
<dbReference type="SUPFAM" id="SSF69572">
    <property type="entry name" value="Activating enzymes of the ubiquitin-like proteins"/>
    <property type="match status" value="1"/>
</dbReference>
<dbReference type="PANTHER" id="PTHR43267">
    <property type="entry name" value="TRNA THREONYLCARBAMOYLADENOSINE DEHYDRATASE"/>
    <property type="match status" value="1"/>
</dbReference>
<evidence type="ECO:0000313" key="4">
    <source>
        <dbReference type="Proteomes" id="UP000068026"/>
    </source>
</evidence>
<dbReference type="InterPro" id="IPR035985">
    <property type="entry name" value="Ubiquitin-activating_enz"/>
</dbReference>
<keyword evidence="4" id="KW-1185">Reference proteome</keyword>
<reference evidence="2 4" key="1">
    <citation type="journal article" date="2016" name="Genome Announc.">
        <title>Complete Genome Sequence of the Amino Acid-Fermenting Clostridium propionicum X2 (DSM 1682).</title>
        <authorList>
            <person name="Poehlein A."/>
            <person name="Schlien K."/>
            <person name="Chowdhury N.P."/>
            <person name="Gottschalk G."/>
            <person name="Buckel W."/>
            <person name="Daniel R."/>
        </authorList>
    </citation>
    <scope>NUCLEOTIDE SEQUENCE [LARGE SCALE GENOMIC DNA]</scope>
    <source>
        <strain evidence="2 4">X2</strain>
    </source>
</reference>
<reference evidence="4" key="2">
    <citation type="submission" date="2016-01" db="EMBL/GenBank/DDBJ databases">
        <authorList>
            <person name="Poehlein A."/>
            <person name="Schlien K."/>
            <person name="Gottschalk G."/>
            <person name="Buckel W."/>
            <person name="Daniel R."/>
        </authorList>
    </citation>
    <scope>NUCLEOTIDE SEQUENCE [LARGE SCALE GENOMIC DNA]</scope>
    <source>
        <strain evidence="4">X2</strain>
    </source>
</reference>
<dbReference type="KEGG" id="cpro:CPRO_10350"/>
<dbReference type="CDD" id="cd00755">
    <property type="entry name" value="YgdL_like"/>
    <property type="match status" value="1"/>
</dbReference>
<evidence type="ECO:0000313" key="2">
    <source>
        <dbReference type="EMBL" id="AMJ40630.1"/>
    </source>
</evidence>
<name>A0A0X1U6S5_ANAPI</name>
<feature type="domain" description="THIF-type NAD/FAD binding fold" evidence="1">
    <location>
        <begin position="9"/>
        <end position="252"/>
    </location>
</feature>
<dbReference type="InterPro" id="IPR000594">
    <property type="entry name" value="ThiF_NAD_FAD-bd"/>
</dbReference>
<sequence length="255" mass="27635">MLNQFSRTQLLIGEEGINRLSHARVAVFGIGGVGGYTVEALARSGVGTFDLVDDDKVCLTNLNRQIIATRSTVGQYKVDVAKQRILDINPDAVVNIYKTFYGPQTAGEFDFSSFDYVVDAIDTVSGKIELVMQANQAGVPIISCMGAGNKMDASAFQVADIYKTSVCPLARVMRHELKKRRVKKLKVVYSKELPITPIEDMAISCRTHCICPAGTVRKCTQRRQVPGSNAFVPAAAGLILAGEVVKDLSNYGGNL</sequence>
<dbReference type="GO" id="GO:0061504">
    <property type="term" value="P:cyclic threonylcarbamoyladenosine biosynthetic process"/>
    <property type="evidence" value="ECO:0007669"/>
    <property type="project" value="TreeGrafter"/>
</dbReference>
<evidence type="ECO:0000313" key="5">
    <source>
        <dbReference type="Proteomes" id="UP000184204"/>
    </source>
</evidence>
<dbReference type="GO" id="GO:0008641">
    <property type="term" value="F:ubiquitin-like modifier activating enzyme activity"/>
    <property type="evidence" value="ECO:0007669"/>
    <property type="project" value="InterPro"/>
</dbReference>
<dbReference type="Proteomes" id="UP000068026">
    <property type="component" value="Chromosome"/>
</dbReference>
<accession>A0A0X1U6S5</accession>
<evidence type="ECO:0000313" key="3">
    <source>
        <dbReference type="EMBL" id="SHE91416.1"/>
    </source>
</evidence>
<dbReference type="RefSeq" id="WP_066048594.1">
    <property type="nucleotide sequence ID" value="NZ_CP014223.1"/>
</dbReference>
<dbReference type="FunFam" id="3.40.50.720:FF:000141">
    <property type="entry name" value="tRNA threonylcarbamoyladenosine dehydratase"/>
    <property type="match status" value="1"/>
</dbReference>
<dbReference type="Proteomes" id="UP000184204">
    <property type="component" value="Unassembled WGS sequence"/>
</dbReference>
<dbReference type="GO" id="GO:0061503">
    <property type="term" value="F:tRNA threonylcarbamoyladenosine dehydratase"/>
    <property type="evidence" value="ECO:0007669"/>
    <property type="project" value="TreeGrafter"/>
</dbReference>
<reference evidence="5" key="4">
    <citation type="submission" date="2016-11" db="EMBL/GenBank/DDBJ databases">
        <authorList>
            <person name="Jaros S."/>
            <person name="Januszkiewicz K."/>
            <person name="Wedrychowicz H."/>
        </authorList>
    </citation>
    <scope>NUCLEOTIDE SEQUENCE [LARGE SCALE GENOMIC DNA]</scope>
    <source>
        <strain evidence="5">DSM 1682</strain>
    </source>
</reference>
<dbReference type="EMBL" id="FQUA01000010">
    <property type="protein sequence ID" value="SHE91416.1"/>
    <property type="molecule type" value="Genomic_DNA"/>
</dbReference>
<proteinExistence type="predicted"/>
<keyword evidence="2" id="KW-0436">Ligase</keyword>
<evidence type="ECO:0000259" key="1">
    <source>
        <dbReference type="Pfam" id="PF00899"/>
    </source>
</evidence>
<dbReference type="EMBL" id="CP014223">
    <property type="protein sequence ID" value="AMJ40630.1"/>
    <property type="molecule type" value="Genomic_DNA"/>
</dbReference>
<dbReference type="OrthoDB" id="9804150at2"/>
<organism evidence="3 5">
    <name type="scientific">Anaerotignum propionicum DSM 1682</name>
    <dbReference type="NCBI Taxonomy" id="991789"/>
    <lineage>
        <taxon>Bacteria</taxon>
        <taxon>Bacillati</taxon>
        <taxon>Bacillota</taxon>
        <taxon>Clostridia</taxon>
        <taxon>Lachnospirales</taxon>
        <taxon>Anaerotignaceae</taxon>
        <taxon>Anaerotignum</taxon>
    </lineage>
</organism>